<sequence>MSTTNKIGINQLSTSTITTDIHQPSQQSQPQPSVKPCCACPDTKKARDECIFQTGDEEKCRDLIEAHKAFQHRNFCLQEFTQLGTENN</sequence>
<gene>
    <name evidence="1" type="ORF">RPERSI_LOCUS2474</name>
</gene>
<reference evidence="1" key="1">
    <citation type="submission" date="2021-06" db="EMBL/GenBank/DDBJ databases">
        <authorList>
            <person name="Kallberg Y."/>
            <person name="Tangrot J."/>
            <person name="Rosling A."/>
        </authorList>
    </citation>
    <scope>NUCLEOTIDE SEQUENCE</scope>
    <source>
        <strain evidence="1">MA461A</strain>
    </source>
</reference>
<accession>A0ACA9LAD1</accession>
<protein>
    <submittedName>
        <fullName evidence="1">35859_t:CDS:1</fullName>
    </submittedName>
</protein>
<comment type="caution">
    <text evidence="1">The sequence shown here is derived from an EMBL/GenBank/DDBJ whole genome shotgun (WGS) entry which is preliminary data.</text>
</comment>
<evidence type="ECO:0000313" key="1">
    <source>
        <dbReference type="EMBL" id="CAG8515893.1"/>
    </source>
</evidence>
<proteinExistence type="predicted"/>
<organism evidence="1 2">
    <name type="scientific">Racocetra persica</name>
    <dbReference type="NCBI Taxonomy" id="160502"/>
    <lineage>
        <taxon>Eukaryota</taxon>
        <taxon>Fungi</taxon>
        <taxon>Fungi incertae sedis</taxon>
        <taxon>Mucoromycota</taxon>
        <taxon>Glomeromycotina</taxon>
        <taxon>Glomeromycetes</taxon>
        <taxon>Diversisporales</taxon>
        <taxon>Gigasporaceae</taxon>
        <taxon>Racocetra</taxon>
    </lineage>
</organism>
<name>A0ACA9LAD1_9GLOM</name>
<keyword evidence="2" id="KW-1185">Reference proteome</keyword>
<dbReference type="Proteomes" id="UP000789920">
    <property type="component" value="Unassembled WGS sequence"/>
</dbReference>
<dbReference type="EMBL" id="CAJVQC010002692">
    <property type="protein sequence ID" value="CAG8515893.1"/>
    <property type="molecule type" value="Genomic_DNA"/>
</dbReference>
<evidence type="ECO:0000313" key="2">
    <source>
        <dbReference type="Proteomes" id="UP000789920"/>
    </source>
</evidence>